<dbReference type="PANTHER" id="PTHR48032">
    <property type="entry name" value="RNA-BINDING PROTEIN MUSASHI HOMOLOG RBP6"/>
    <property type="match status" value="1"/>
</dbReference>
<dbReference type="Gene3D" id="3.30.70.330">
    <property type="match status" value="2"/>
</dbReference>
<comment type="caution">
    <text evidence="6">The sequence shown here is derived from an EMBL/GenBank/DDBJ whole genome shotgun (WGS) entry which is preliminary data.</text>
</comment>
<evidence type="ECO:0000256" key="1">
    <source>
        <dbReference type="ARBA" id="ARBA00022737"/>
    </source>
</evidence>
<dbReference type="SMART" id="SM00360">
    <property type="entry name" value="RRM"/>
    <property type="match status" value="2"/>
</dbReference>
<keyword evidence="7" id="KW-1185">Reference proteome</keyword>
<dbReference type="InterPro" id="IPR035979">
    <property type="entry name" value="RBD_domain_sf"/>
</dbReference>
<evidence type="ECO:0000313" key="7">
    <source>
        <dbReference type="Proteomes" id="UP000247498"/>
    </source>
</evidence>
<accession>A0A2V0PAK1</accession>
<dbReference type="Pfam" id="PF00076">
    <property type="entry name" value="RRM_1"/>
    <property type="match status" value="2"/>
</dbReference>
<dbReference type="PROSITE" id="PS50102">
    <property type="entry name" value="RRM"/>
    <property type="match status" value="2"/>
</dbReference>
<feature type="compositionally biased region" description="Low complexity" evidence="4">
    <location>
        <begin position="451"/>
        <end position="466"/>
    </location>
</feature>
<proteinExistence type="predicted"/>
<dbReference type="InParanoid" id="A0A2V0PAK1"/>
<dbReference type="SUPFAM" id="SSF54928">
    <property type="entry name" value="RNA-binding domain, RBD"/>
    <property type="match status" value="2"/>
</dbReference>
<dbReference type="OrthoDB" id="1875751at2759"/>
<feature type="compositionally biased region" description="Low complexity" evidence="4">
    <location>
        <begin position="365"/>
        <end position="397"/>
    </location>
</feature>
<dbReference type="GO" id="GO:0003729">
    <property type="term" value="F:mRNA binding"/>
    <property type="evidence" value="ECO:0007669"/>
    <property type="project" value="TreeGrafter"/>
</dbReference>
<evidence type="ECO:0000256" key="2">
    <source>
        <dbReference type="ARBA" id="ARBA00022884"/>
    </source>
</evidence>
<dbReference type="STRING" id="307507.A0A2V0PAK1"/>
<feature type="region of interest" description="Disordered" evidence="4">
    <location>
        <begin position="333"/>
        <end position="466"/>
    </location>
</feature>
<dbReference type="EMBL" id="BDRX01000057">
    <property type="protein sequence ID" value="GBF94933.1"/>
    <property type="molecule type" value="Genomic_DNA"/>
</dbReference>
<keyword evidence="2 3" id="KW-0694">RNA-binding</keyword>
<dbReference type="Proteomes" id="UP000247498">
    <property type="component" value="Unassembled WGS sequence"/>
</dbReference>
<gene>
    <name evidence="6" type="ORF">Rsub_08176</name>
</gene>
<feature type="domain" description="RRM" evidence="5">
    <location>
        <begin position="115"/>
        <end position="188"/>
    </location>
</feature>
<protein>
    <recommendedName>
        <fullName evidence="5">RRM domain-containing protein</fullName>
    </recommendedName>
</protein>
<dbReference type="GO" id="GO:0006417">
    <property type="term" value="P:regulation of translation"/>
    <property type="evidence" value="ECO:0007669"/>
    <property type="project" value="TreeGrafter"/>
</dbReference>
<feature type="compositionally biased region" description="Low complexity" evidence="4">
    <location>
        <begin position="333"/>
        <end position="342"/>
    </location>
</feature>
<dbReference type="InterPro" id="IPR012677">
    <property type="entry name" value="Nucleotide-bd_a/b_plait_sf"/>
</dbReference>
<sequence>MQGQPMGAPPPAAMAQPGEPEPRAERIPRFQEGKLFLGGLDESISKAELDAYCSQWGEVADSVVMEAKNYGFVTFKQPPDAMRFLEQRDHAICGRRVDAKAAVPKNLGGNTRLTKKLFVGGTKNLRTEDFVEHFAQFGKIEDAVIVHREGVSRGFGFVTYDDEMSVEKCLVVSHVIAGKKVELKRAIPKEEMEAAEAAAAMAAGGGGGAYGPMGPGGGPHGGAVAYSPTAGFFHPAAAGVGGYSPHAMGPGGYSPVGMGVPQFAGSPGAARPMAAGSPGGGGGGGGDAYAAAAAAAAAAGYGSWGYYPYGYHPAYGAYAVPMPYGMPGFLPAAGWQQPHPQQHQPPPGRGGRGPGAGGGAPPSPGVAQVQQAMGQMRMGPGQPQQQAPRAQQQQQQHQHQHQHQHQQQQQQQQRRSRVGVFEVSDESDAAPHTSEEEAADEQPRDQKHRGSSAAPAPAVAGAGVHKAPVDAAALRGGAAPRPLSGGPAAAAVVAAAAVAAAPAGGEDAAAAQ</sequence>
<evidence type="ECO:0000259" key="5">
    <source>
        <dbReference type="PROSITE" id="PS50102"/>
    </source>
</evidence>
<organism evidence="6 7">
    <name type="scientific">Raphidocelis subcapitata</name>
    <dbReference type="NCBI Taxonomy" id="307507"/>
    <lineage>
        <taxon>Eukaryota</taxon>
        <taxon>Viridiplantae</taxon>
        <taxon>Chlorophyta</taxon>
        <taxon>core chlorophytes</taxon>
        <taxon>Chlorophyceae</taxon>
        <taxon>CS clade</taxon>
        <taxon>Sphaeropleales</taxon>
        <taxon>Selenastraceae</taxon>
        <taxon>Raphidocelis</taxon>
    </lineage>
</organism>
<dbReference type="AlphaFoldDB" id="A0A2V0PAK1"/>
<evidence type="ECO:0000256" key="4">
    <source>
        <dbReference type="SAM" id="MobiDB-lite"/>
    </source>
</evidence>
<dbReference type="InterPro" id="IPR000504">
    <property type="entry name" value="RRM_dom"/>
</dbReference>
<evidence type="ECO:0000256" key="3">
    <source>
        <dbReference type="PROSITE-ProRule" id="PRU00176"/>
    </source>
</evidence>
<feature type="compositionally biased region" description="Gly residues" evidence="4">
    <location>
        <begin position="349"/>
        <end position="360"/>
    </location>
</feature>
<name>A0A2V0PAK1_9CHLO</name>
<reference evidence="6 7" key="1">
    <citation type="journal article" date="2018" name="Sci. Rep.">
        <title>Raphidocelis subcapitata (=Pseudokirchneriella subcapitata) provides an insight into genome evolution and environmental adaptations in the Sphaeropleales.</title>
        <authorList>
            <person name="Suzuki S."/>
            <person name="Yamaguchi H."/>
            <person name="Nakajima N."/>
            <person name="Kawachi M."/>
        </authorList>
    </citation>
    <scope>NUCLEOTIDE SEQUENCE [LARGE SCALE GENOMIC DNA]</scope>
    <source>
        <strain evidence="6 7">NIES-35</strain>
    </source>
</reference>
<dbReference type="PANTHER" id="PTHR48032:SF6">
    <property type="entry name" value="RNA-BINDING (RRM_RBD_RNP MOTIFS) FAMILY PROTEIN"/>
    <property type="match status" value="1"/>
</dbReference>
<feature type="region of interest" description="Disordered" evidence="4">
    <location>
        <begin position="1"/>
        <end position="23"/>
    </location>
</feature>
<keyword evidence="1" id="KW-0677">Repeat</keyword>
<feature type="domain" description="RRM" evidence="5">
    <location>
        <begin position="33"/>
        <end position="104"/>
    </location>
</feature>
<evidence type="ECO:0000313" key="6">
    <source>
        <dbReference type="EMBL" id="GBF94933.1"/>
    </source>
</evidence>